<dbReference type="EMBL" id="KF901183">
    <property type="protein sequence ID" value="AIF21153.1"/>
    <property type="molecule type" value="Genomic_DNA"/>
</dbReference>
<sequence length="232" mass="27717">MYRYSKKYYSLPFTDELVTMKESRNRCDILKSTANLTRYLDIKNDTSFHEELTNWMKKKEIKWSIRNNKNNYFIANQISLKDVLGSIRKLPRKYSIFGMFVLVSGLRTEESMMAFNNHSKICHDGIMEMFWDRETKRTNAVYCHPKLHDSISYTVNETGVRRNLKSSILGCELRYLRKLNYTINATKIDPLLAEFMQGRRGNVSQRHYFLPLMNNNRKKWVRVWNKFLPAKI</sequence>
<dbReference type="AlphaFoldDB" id="A0A075I5F4"/>
<name>A0A075I5F4_9ARCH</name>
<dbReference type="InterPro" id="IPR031857">
    <property type="entry name" value="Integrase_SSV1_C"/>
</dbReference>
<organism evidence="2">
    <name type="scientific">uncultured marine thaumarchaeote KM3_98_C03</name>
    <dbReference type="NCBI Taxonomy" id="1456352"/>
    <lineage>
        <taxon>Archaea</taxon>
        <taxon>Nitrososphaerota</taxon>
        <taxon>environmental samples</taxon>
    </lineage>
</organism>
<dbReference type="Pfam" id="PF16795">
    <property type="entry name" value="Phage_integr_3"/>
    <property type="match status" value="1"/>
</dbReference>
<dbReference type="GO" id="GO:0015074">
    <property type="term" value="P:DNA integration"/>
    <property type="evidence" value="ECO:0007669"/>
    <property type="project" value="InterPro"/>
</dbReference>
<evidence type="ECO:0000313" key="2">
    <source>
        <dbReference type="EMBL" id="AIF21153.1"/>
    </source>
</evidence>
<dbReference type="GO" id="GO:0006310">
    <property type="term" value="P:DNA recombination"/>
    <property type="evidence" value="ECO:0007669"/>
    <property type="project" value="InterPro"/>
</dbReference>
<dbReference type="Gene3D" id="1.10.443.10">
    <property type="entry name" value="Intergrase catalytic core"/>
    <property type="match status" value="1"/>
</dbReference>
<dbReference type="InterPro" id="IPR013762">
    <property type="entry name" value="Integrase-like_cat_sf"/>
</dbReference>
<accession>A0A075I5F4</accession>
<reference evidence="2" key="1">
    <citation type="journal article" date="2014" name="Genome Biol. Evol.">
        <title>Pangenome evidence for extensive interdomain horizontal transfer affecting lineage core and shell genes in uncultured planktonic thaumarchaeota and euryarchaeota.</title>
        <authorList>
            <person name="Deschamps P."/>
            <person name="Zivanovic Y."/>
            <person name="Moreira D."/>
            <person name="Rodriguez-Valera F."/>
            <person name="Lopez-Garcia P."/>
        </authorList>
    </citation>
    <scope>NUCLEOTIDE SEQUENCE</scope>
</reference>
<feature type="domain" description="Integrase SSV1 C-terminal" evidence="1">
    <location>
        <begin position="80"/>
        <end position="215"/>
    </location>
</feature>
<dbReference type="GO" id="GO:0003677">
    <property type="term" value="F:DNA binding"/>
    <property type="evidence" value="ECO:0007669"/>
    <property type="project" value="InterPro"/>
</dbReference>
<proteinExistence type="predicted"/>
<evidence type="ECO:0000259" key="1">
    <source>
        <dbReference type="Pfam" id="PF16795"/>
    </source>
</evidence>
<protein>
    <recommendedName>
        <fullName evidence="1">Integrase SSV1 C-terminal domain-containing protein</fullName>
    </recommendedName>
</protein>